<sequence length="94" mass="11071">DVWKPSIGEKLVAKREFNNPMDKHAVKVVKDDETVGHLPREFSRIAWYFLALQFVTPTSQFTPFESNGLVYKPHPRFLTQNFGKKVRLIHEFLR</sequence>
<evidence type="ECO:0000256" key="1">
    <source>
        <dbReference type="ARBA" id="ARBA00022723"/>
    </source>
</evidence>
<organism evidence="4 5">
    <name type="scientific">Porites lobata</name>
    <dbReference type="NCBI Taxonomy" id="104759"/>
    <lineage>
        <taxon>Eukaryota</taxon>
        <taxon>Metazoa</taxon>
        <taxon>Cnidaria</taxon>
        <taxon>Anthozoa</taxon>
        <taxon>Hexacorallia</taxon>
        <taxon>Scleractinia</taxon>
        <taxon>Fungiina</taxon>
        <taxon>Poritidae</taxon>
        <taxon>Porites</taxon>
    </lineage>
</organism>
<dbReference type="InterPro" id="IPR014905">
    <property type="entry name" value="HIRAN"/>
</dbReference>
<dbReference type="EMBL" id="CALNXK010000034">
    <property type="protein sequence ID" value="CAH3120456.1"/>
    <property type="molecule type" value="Genomic_DNA"/>
</dbReference>
<keyword evidence="1" id="KW-0479">Metal-binding</keyword>
<proteinExistence type="predicted"/>
<accession>A0ABN8NTY5</accession>
<name>A0ABN8NTY5_9CNID</name>
<gene>
    <name evidence="4" type="ORF">PLOB_00027926</name>
</gene>
<reference evidence="4 5" key="1">
    <citation type="submission" date="2022-05" db="EMBL/GenBank/DDBJ databases">
        <authorList>
            <consortium name="Genoscope - CEA"/>
            <person name="William W."/>
        </authorList>
    </citation>
    <scope>NUCLEOTIDE SEQUENCE [LARGE SCALE GENOMIC DNA]</scope>
</reference>
<dbReference type="Gene3D" id="3.30.70.2330">
    <property type="match status" value="1"/>
</dbReference>
<evidence type="ECO:0000259" key="3">
    <source>
        <dbReference type="Pfam" id="PF08797"/>
    </source>
</evidence>
<comment type="caution">
    <text evidence="4">The sequence shown here is derived from an EMBL/GenBank/DDBJ whole genome shotgun (WGS) entry which is preliminary data.</text>
</comment>
<evidence type="ECO:0000313" key="4">
    <source>
        <dbReference type="EMBL" id="CAH3120456.1"/>
    </source>
</evidence>
<protein>
    <recommendedName>
        <fullName evidence="3">HIRAN domain-containing protein</fullName>
    </recommendedName>
</protein>
<keyword evidence="5" id="KW-1185">Reference proteome</keyword>
<dbReference type="Pfam" id="PF08797">
    <property type="entry name" value="HIRAN"/>
    <property type="match status" value="1"/>
</dbReference>
<dbReference type="Proteomes" id="UP001159405">
    <property type="component" value="Unassembled WGS sequence"/>
</dbReference>
<keyword evidence="2" id="KW-0378">Hydrolase</keyword>
<feature type="domain" description="HIRAN" evidence="3">
    <location>
        <begin position="7"/>
        <end position="53"/>
    </location>
</feature>
<feature type="non-terminal residue" evidence="4">
    <location>
        <position position="1"/>
    </location>
</feature>
<evidence type="ECO:0000313" key="5">
    <source>
        <dbReference type="Proteomes" id="UP001159405"/>
    </source>
</evidence>
<evidence type="ECO:0000256" key="2">
    <source>
        <dbReference type="ARBA" id="ARBA00022801"/>
    </source>
</evidence>